<reference evidence="2 3" key="1">
    <citation type="journal article" date="2022" name="bioRxiv">
        <title>Genomics of Preaxostyla Flagellates Illuminates Evolutionary Transitions and the Path Towards Mitochondrial Loss.</title>
        <authorList>
            <person name="Novak L.V.F."/>
            <person name="Treitli S.C."/>
            <person name="Pyrih J."/>
            <person name="Halakuc P."/>
            <person name="Pipaliya S.V."/>
            <person name="Vacek V."/>
            <person name="Brzon O."/>
            <person name="Soukal P."/>
            <person name="Eme L."/>
            <person name="Dacks J.B."/>
            <person name="Karnkowska A."/>
            <person name="Elias M."/>
            <person name="Hampl V."/>
        </authorList>
    </citation>
    <scope>NUCLEOTIDE SEQUENCE [LARGE SCALE GENOMIC DNA]</scope>
    <source>
        <strain evidence="2">NAU3</strain>
        <tissue evidence="2">Gut</tissue>
    </source>
</reference>
<sequence>MTSLRTSLTNSGSSTWGEDITDTLHRCEPQWIDRLAGVERELERIKTTHFDRISHARPPERASSSPQTSRSFTRQTEPNFAQTHPAQLVPPLHLSTTSSETDRHKQLTRPNTTGRAVMVMAVMSLDDIAPVANRTVGLRNG</sequence>
<protein>
    <submittedName>
        <fullName evidence="2">Uncharacterized protein</fullName>
    </submittedName>
</protein>
<comment type="caution">
    <text evidence="2">The sequence shown here is derived from an EMBL/GenBank/DDBJ whole genome shotgun (WGS) entry which is preliminary data.</text>
</comment>
<feature type="compositionally biased region" description="Basic and acidic residues" evidence="1">
    <location>
        <begin position="48"/>
        <end position="60"/>
    </location>
</feature>
<keyword evidence="3" id="KW-1185">Reference proteome</keyword>
<dbReference type="Proteomes" id="UP001281761">
    <property type="component" value="Unassembled WGS sequence"/>
</dbReference>
<accession>A0ABQ9WW67</accession>
<feature type="region of interest" description="Disordered" evidence="1">
    <location>
        <begin position="48"/>
        <end position="108"/>
    </location>
</feature>
<feature type="compositionally biased region" description="Polar residues" evidence="1">
    <location>
        <begin position="62"/>
        <end position="85"/>
    </location>
</feature>
<proteinExistence type="predicted"/>
<evidence type="ECO:0000313" key="3">
    <source>
        <dbReference type="Proteomes" id="UP001281761"/>
    </source>
</evidence>
<evidence type="ECO:0000256" key="1">
    <source>
        <dbReference type="SAM" id="MobiDB-lite"/>
    </source>
</evidence>
<name>A0ABQ9WW67_9EUKA</name>
<dbReference type="EMBL" id="JARBJD010000390">
    <property type="protein sequence ID" value="KAK2942671.1"/>
    <property type="molecule type" value="Genomic_DNA"/>
</dbReference>
<evidence type="ECO:0000313" key="2">
    <source>
        <dbReference type="EMBL" id="KAK2942671.1"/>
    </source>
</evidence>
<organism evidence="2 3">
    <name type="scientific">Blattamonas nauphoetae</name>
    <dbReference type="NCBI Taxonomy" id="2049346"/>
    <lineage>
        <taxon>Eukaryota</taxon>
        <taxon>Metamonada</taxon>
        <taxon>Preaxostyla</taxon>
        <taxon>Oxymonadida</taxon>
        <taxon>Blattamonas</taxon>
    </lineage>
</organism>
<gene>
    <name evidence="2" type="ORF">BLNAU_22397</name>
</gene>